<reference evidence="1" key="1">
    <citation type="submission" date="2020-09" db="EMBL/GenBank/DDBJ databases">
        <authorList>
            <person name="Kikuchi T."/>
        </authorList>
    </citation>
    <scope>NUCLEOTIDE SEQUENCE</scope>
    <source>
        <strain evidence="1">SH1</strain>
    </source>
</reference>
<evidence type="ECO:0000313" key="1">
    <source>
        <dbReference type="EMBL" id="CAD5212580.1"/>
    </source>
</evidence>
<dbReference type="EMBL" id="CAJFDH010000002">
    <property type="protein sequence ID" value="CAD5212580.1"/>
    <property type="molecule type" value="Genomic_DNA"/>
</dbReference>
<dbReference type="Proteomes" id="UP000783686">
    <property type="component" value="Unassembled WGS sequence"/>
</dbReference>
<gene>
    <name evidence="1" type="ORF">BOKJ2_LOCUS4381</name>
</gene>
<dbReference type="Proteomes" id="UP000614601">
    <property type="component" value="Unassembled WGS sequence"/>
</dbReference>
<protein>
    <submittedName>
        <fullName evidence="1">Uncharacterized protein</fullName>
    </submittedName>
</protein>
<dbReference type="EMBL" id="CAJFCW020000002">
    <property type="protein sequence ID" value="CAG9096743.1"/>
    <property type="molecule type" value="Genomic_DNA"/>
</dbReference>
<dbReference type="OrthoDB" id="10579831at2759"/>
<evidence type="ECO:0000313" key="2">
    <source>
        <dbReference type="Proteomes" id="UP000614601"/>
    </source>
</evidence>
<proteinExistence type="predicted"/>
<dbReference type="AlphaFoldDB" id="A0A811KB33"/>
<comment type="caution">
    <text evidence="1">The sequence shown here is derived from an EMBL/GenBank/DDBJ whole genome shotgun (WGS) entry which is preliminary data.</text>
</comment>
<accession>A0A811KB33</accession>
<sequence>MGGRSRTGNASHRTAQRKLHKALRKLFRRTTCRYIALVLAEVQGLITEEKIYTYRSDIEPSLFAHCSYMGFTSPNSKDCDDYCGEKADMIRTRIPLYGGNGTALGFAKDCPHIVDFLPCSESSYRCNIETTVAKGCPGTAYQRSMAMFQEEGRVYSFMVPIADLKELKARHRTIVQPSELIVKCPVCQQTNINISLPGRQGYTVIHQEVGGFPDYRHCSQIEPIQENSNISDKESKVLEDFYYDYLCHYDIPNKENICEVRGRLNSTEDESDTNDTTPSLQLQ</sequence>
<organism evidence="1 2">
    <name type="scientific">Bursaphelenchus okinawaensis</name>
    <dbReference type="NCBI Taxonomy" id="465554"/>
    <lineage>
        <taxon>Eukaryota</taxon>
        <taxon>Metazoa</taxon>
        <taxon>Ecdysozoa</taxon>
        <taxon>Nematoda</taxon>
        <taxon>Chromadorea</taxon>
        <taxon>Rhabditida</taxon>
        <taxon>Tylenchina</taxon>
        <taxon>Tylenchomorpha</taxon>
        <taxon>Aphelenchoidea</taxon>
        <taxon>Aphelenchoididae</taxon>
        <taxon>Bursaphelenchus</taxon>
    </lineage>
</organism>
<name>A0A811KB33_9BILA</name>
<keyword evidence="2" id="KW-1185">Reference proteome</keyword>